<name>A0A1P9WXY9_9BACT</name>
<dbReference type="KEGG" id="smon:AWR27_13370"/>
<accession>A0A1P9WXY9</accession>
<dbReference type="AlphaFoldDB" id="A0A1P9WXY9"/>
<gene>
    <name evidence="1" type="ORF">AWR27_13370</name>
</gene>
<evidence type="ECO:0000313" key="2">
    <source>
        <dbReference type="Proteomes" id="UP000187941"/>
    </source>
</evidence>
<dbReference type="EMBL" id="CP014263">
    <property type="protein sequence ID" value="AQG80220.1"/>
    <property type="molecule type" value="Genomic_DNA"/>
</dbReference>
<dbReference type="Proteomes" id="UP000187941">
    <property type="component" value="Chromosome"/>
</dbReference>
<proteinExistence type="predicted"/>
<dbReference type="RefSeq" id="WP_077131645.1">
    <property type="nucleotide sequence ID" value="NZ_CP014263.1"/>
</dbReference>
<reference evidence="1 2" key="1">
    <citation type="submission" date="2016-01" db="EMBL/GenBank/DDBJ databases">
        <authorList>
            <person name="Oliw E.H."/>
        </authorList>
    </citation>
    <scope>NUCLEOTIDE SEQUENCE [LARGE SCALE GENOMIC DNA]</scope>
    <source>
        <strain evidence="1 2">DY10</strain>
    </source>
</reference>
<protein>
    <submittedName>
        <fullName evidence="1">Uncharacterized protein</fullName>
    </submittedName>
</protein>
<sequence length="389" mass="44082">MDSIMARNLLGGFSGYSPVLSPAINGMILQLYLAARDPARPRLGIERDTLELNYSTSLYTLHQYFQSETHQKAVELLQKSIFHNKPFGLYLRSFAFGASVDPPQLDLNTIDTHVQMQDEHFQFWLTRYIVPKVPFLAIENPALELRTNNSLPKIALVDDSWQSVVKSIIPVATVIVLYFGVITDGVKIEIEAIRFANRQDSTILFHSEPIVDIDISDFPNVFSWKEENFDATAILSILQTLPVCNKDLCEYVILPVKPAPPSILKDYTDGITNMGLLAGHHMLKNSMYVDAVDAFVASIASSFWSQNEYARAFAYRYLACSFSKLNKLQLAIDILEYSLDLFEKFAHENPSSVAEALQNVNEFDNIFQQFSTISRVDHLQKRLSILQLK</sequence>
<evidence type="ECO:0000313" key="1">
    <source>
        <dbReference type="EMBL" id="AQG80220.1"/>
    </source>
</evidence>
<keyword evidence="2" id="KW-1185">Reference proteome</keyword>
<organism evidence="1 2">
    <name type="scientific">Spirosoma montaniterrae</name>
    <dbReference type="NCBI Taxonomy" id="1178516"/>
    <lineage>
        <taxon>Bacteria</taxon>
        <taxon>Pseudomonadati</taxon>
        <taxon>Bacteroidota</taxon>
        <taxon>Cytophagia</taxon>
        <taxon>Cytophagales</taxon>
        <taxon>Cytophagaceae</taxon>
        <taxon>Spirosoma</taxon>
    </lineage>
</organism>